<dbReference type="SUPFAM" id="SSF54637">
    <property type="entry name" value="Thioesterase/thiol ester dehydrase-isomerase"/>
    <property type="match status" value="1"/>
</dbReference>
<reference evidence="1 2" key="1">
    <citation type="submission" date="2020-03" db="EMBL/GenBank/DDBJ databases">
        <title>Propioniciclava sp. nov., isolated from Hydrophilus acuminatus.</title>
        <authorList>
            <person name="Hyun D.-W."/>
            <person name="Bae J.-W."/>
        </authorList>
    </citation>
    <scope>NUCLEOTIDE SEQUENCE [LARGE SCALE GENOMIC DNA]</scope>
    <source>
        <strain evidence="1 2">HDW11</strain>
    </source>
</reference>
<dbReference type="Gene3D" id="3.10.129.10">
    <property type="entry name" value="Hotdog Thioesterase"/>
    <property type="match status" value="1"/>
</dbReference>
<dbReference type="KEGG" id="prv:G7070_01415"/>
<dbReference type="InterPro" id="IPR029069">
    <property type="entry name" value="HotDog_dom_sf"/>
</dbReference>
<keyword evidence="2" id="KW-1185">Reference proteome</keyword>
<evidence type="ECO:0000313" key="1">
    <source>
        <dbReference type="EMBL" id="QIK71190.1"/>
    </source>
</evidence>
<dbReference type="GO" id="GO:0047617">
    <property type="term" value="F:fatty acyl-CoA hydrolase activity"/>
    <property type="evidence" value="ECO:0007669"/>
    <property type="project" value="TreeGrafter"/>
</dbReference>
<dbReference type="InterPro" id="IPR050563">
    <property type="entry name" value="4-hydroxybenzoyl-CoA_TE"/>
</dbReference>
<dbReference type="CDD" id="cd00586">
    <property type="entry name" value="4HBT"/>
    <property type="match status" value="1"/>
</dbReference>
<gene>
    <name evidence="1" type="ORF">G7070_01415</name>
</gene>
<dbReference type="PANTHER" id="PTHR31793">
    <property type="entry name" value="4-HYDROXYBENZOYL-COA THIOESTERASE FAMILY MEMBER"/>
    <property type="match status" value="1"/>
</dbReference>
<name>A0A6G7Y2Y2_9ACTN</name>
<dbReference type="EMBL" id="CP049865">
    <property type="protein sequence ID" value="QIK71190.1"/>
    <property type="molecule type" value="Genomic_DNA"/>
</dbReference>
<protein>
    <submittedName>
        <fullName evidence="1">Acyl-CoA thioesterase</fullName>
    </submittedName>
</protein>
<sequence>MRWSDVDTYGHVNNVVFFDYVAEARIALKEPLLDNAITGRGAEVEHTWMVARQDLRYLAQMQHRLAPYEVRTAIGRLGRTSMTLAAEVVDPEGGAVLARSTTVLVHGDADGRPQPLPDELHDAARRWAAIGAEGLA</sequence>
<accession>A0A6G7Y2Y2</accession>
<dbReference type="Pfam" id="PF13279">
    <property type="entry name" value="4HBT_2"/>
    <property type="match status" value="1"/>
</dbReference>
<proteinExistence type="predicted"/>
<dbReference type="Proteomes" id="UP000501058">
    <property type="component" value="Chromosome"/>
</dbReference>
<dbReference type="PANTHER" id="PTHR31793:SF24">
    <property type="entry name" value="LONG-CHAIN ACYL-COA THIOESTERASE FADM"/>
    <property type="match status" value="1"/>
</dbReference>
<dbReference type="RefSeq" id="WP_166231378.1">
    <property type="nucleotide sequence ID" value="NZ_CP049865.1"/>
</dbReference>
<dbReference type="AlphaFoldDB" id="A0A6G7Y2Y2"/>
<organism evidence="1 2">
    <name type="scientific">Propioniciclava coleopterorum</name>
    <dbReference type="NCBI Taxonomy" id="2714937"/>
    <lineage>
        <taxon>Bacteria</taxon>
        <taxon>Bacillati</taxon>
        <taxon>Actinomycetota</taxon>
        <taxon>Actinomycetes</taxon>
        <taxon>Propionibacteriales</taxon>
        <taxon>Propionibacteriaceae</taxon>
        <taxon>Propioniciclava</taxon>
    </lineage>
</organism>
<evidence type="ECO:0000313" key="2">
    <source>
        <dbReference type="Proteomes" id="UP000501058"/>
    </source>
</evidence>